<protein>
    <submittedName>
        <fullName evidence="4">Amine sulfotransferase-like</fullName>
    </submittedName>
</protein>
<keyword evidence="5" id="KW-1185">Reference proteome</keyword>
<feature type="domain" description="Sulfotransferase" evidence="3">
    <location>
        <begin position="43"/>
        <end position="255"/>
    </location>
</feature>
<dbReference type="EMBL" id="JAKMXF010000022">
    <property type="protein sequence ID" value="KAI6660895.1"/>
    <property type="molecule type" value="Genomic_DNA"/>
</dbReference>
<dbReference type="GO" id="GO:0008146">
    <property type="term" value="F:sulfotransferase activity"/>
    <property type="evidence" value="ECO:0007669"/>
    <property type="project" value="InterPro"/>
</dbReference>
<evidence type="ECO:0000313" key="4">
    <source>
        <dbReference type="EMBL" id="KAI6660895.1"/>
    </source>
</evidence>
<name>A0AAV7KJH6_9METZ</name>
<evidence type="ECO:0000259" key="3">
    <source>
        <dbReference type="Pfam" id="PF00685"/>
    </source>
</evidence>
<comment type="similarity">
    <text evidence="1">Belongs to the sulfotransferase 1 family.</text>
</comment>
<dbReference type="InterPro" id="IPR000863">
    <property type="entry name" value="Sulfotransferase_dom"/>
</dbReference>
<evidence type="ECO:0000313" key="5">
    <source>
        <dbReference type="Proteomes" id="UP001165289"/>
    </source>
</evidence>
<evidence type="ECO:0000256" key="1">
    <source>
        <dbReference type="ARBA" id="ARBA00005771"/>
    </source>
</evidence>
<organism evidence="4 5">
    <name type="scientific">Oopsacas minuta</name>
    <dbReference type="NCBI Taxonomy" id="111878"/>
    <lineage>
        <taxon>Eukaryota</taxon>
        <taxon>Metazoa</taxon>
        <taxon>Porifera</taxon>
        <taxon>Hexactinellida</taxon>
        <taxon>Hexasterophora</taxon>
        <taxon>Lyssacinosida</taxon>
        <taxon>Leucopsacidae</taxon>
        <taxon>Oopsacas</taxon>
    </lineage>
</organism>
<dbReference type="AlphaFoldDB" id="A0AAV7KJH6"/>
<proteinExistence type="inferred from homology"/>
<dbReference type="InterPro" id="IPR027417">
    <property type="entry name" value="P-loop_NTPase"/>
</dbReference>
<reference evidence="4 5" key="1">
    <citation type="journal article" date="2023" name="BMC Biol.">
        <title>The compact genome of the sponge Oopsacas minuta (Hexactinellida) is lacking key metazoan core genes.</title>
        <authorList>
            <person name="Santini S."/>
            <person name="Schenkelaars Q."/>
            <person name="Jourda C."/>
            <person name="Duchesne M."/>
            <person name="Belahbib H."/>
            <person name="Rocher C."/>
            <person name="Selva M."/>
            <person name="Riesgo A."/>
            <person name="Vervoort M."/>
            <person name="Leys S.P."/>
            <person name="Kodjabachian L."/>
            <person name="Le Bivic A."/>
            <person name="Borchiellini C."/>
            <person name="Claverie J.M."/>
            <person name="Renard E."/>
        </authorList>
    </citation>
    <scope>NUCLEOTIDE SEQUENCE [LARGE SCALE GENOMIC DNA]</scope>
    <source>
        <strain evidence="4">SPO-2</strain>
    </source>
</reference>
<comment type="caution">
    <text evidence="4">The sequence shown here is derived from an EMBL/GenBank/DDBJ whole genome shotgun (WGS) entry which is preliminary data.</text>
</comment>
<dbReference type="PANTHER" id="PTHR11783">
    <property type="entry name" value="SULFOTRANSFERASE SULT"/>
    <property type="match status" value="1"/>
</dbReference>
<evidence type="ECO:0000256" key="2">
    <source>
        <dbReference type="ARBA" id="ARBA00022679"/>
    </source>
</evidence>
<keyword evidence="2" id="KW-0808">Transferase</keyword>
<sequence>MASSEDTARYGKIKFGFHGGYLFPALTTKEWIDDVIANFKPRDTDIFVCSFPKSGTNWLCHIIAILKTGKPLDGPLEKQNTDLDIPQLEELTEDVVTKFGEYSKRLPIISEVESLPSPRLFSTHRPHEYLPINPSAKYLYVYRNPKDILVSAYHHFTRMNMLNYEGTFEQFFNLFVDTDGIGYFKHIKGYIQHKEESNLLIISYEELKAEFKQRVEELSHFLGLPFNEEIYDTIVKETDFEAMRTNELTNRSSMMREGLIF</sequence>
<dbReference type="Proteomes" id="UP001165289">
    <property type="component" value="Unassembled WGS sequence"/>
</dbReference>
<accession>A0AAV7KJH6</accession>
<dbReference type="SUPFAM" id="SSF52540">
    <property type="entry name" value="P-loop containing nucleoside triphosphate hydrolases"/>
    <property type="match status" value="1"/>
</dbReference>
<dbReference type="Pfam" id="PF00685">
    <property type="entry name" value="Sulfotransfer_1"/>
    <property type="match status" value="1"/>
</dbReference>
<gene>
    <name evidence="4" type="ORF">LOD99_13619</name>
</gene>
<dbReference type="Gene3D" id="3.40.50.300">
    <property type="entry name" value="P-loop containing nucleotide triphosphate hydrolases"/>
    <property type="match status" value="1"/>
</dbReference>